<gene>
    <name evidence="2" type="ORF">PVAP13_9NG085300</name>
    <name evidence="3" type="ORF">PVAP13_9NG488600</name>
</gene>
<feature type="compositionally biased region" description="Low complexity" evidence="1">
    <location>
        <begin position="61"/>
        <end position="82"/>
    </location>
</feature>
<evidence type="ECO:0000256" key="1">
    <source>
        <dbReference type="SAM" id="MobiDB-lite"/>
    </source>
</evidence>
<protein>
    <submittedName>
        <fullName evidence="3">Uncharacterized protein</fullName>
    </submittedName>
</protein>
<evidence type="ECO:0000313" key="3">
    <source>
        <dbReference type="EMBL" id="KAG2539728.1"/>
    </source>
</evidence>
<proteinExistence type="predicted"/>
<dbReference type="EMBL" id="CM029054">
    <property type="protein sequence ID" value="KAG2539728.1"/>
    <property type="molecule type" value="Genomic_DNA"/>
</dbReference>
<dbReference type="Proteomes" id="UP000823388">
    <property type="component" value="Chromosome 9N"/>
</dbReference>
<dbReference type="EMBL" id="CM029054">
    <property type="protein sequence ID" value="KAG2534802.1"/>
    <property type="molecule type" value="Genomic_DNA"/>
</dbReference>
<dbReference type="AlphaFoldDB" id="A0A8T0MSP2"/>
<evidence type="ECO:0000313" key="4">
    <source>
        <dbReference type="Proteomes" id="UP000823388"/>
    </source>
</evidence>
<comment type="caution">
    <text evidence="3">The sequence shown here is derived from an EMBL/GenBank/DDBJ whole genome shotgun (WGS) entry which is preliminary data.</text>
</comment>
<name>A0A8T0MSP2_PANVG</name>
<feature type="compositionally biased region" description="Basic residues" evidence="1">
    <location>
        <begin position="15"/>
        <end position="26"/>
    </location>
</feature>
<organism evidence="3 4">
    <name type="scientific">Panicum virgatum</name>
    <name type="common">Blackwell switchgrass</name>
    <dbReference type="NCBI Taxonomy" id="38727"/>
    <lineage>
        <taxon>Eukaryota</taxon>
        <taxon>Viridiplantae</taxon>
        <taxon>Streptophyta</taxon>
        <taxon>Embryophyta</taxon>
        <taxon>Tracheophyta</taxon>
        <taxon>Spermatophyta</taxon>
        <taxon>Magnoliopsida</taxon>
        <taxon>Liliopsida</taxon>
        <taxon>Poales</taxon>
        <taxon>Poaceae</taxon>
        <taxon>PACMAD clade</taxon>
        <taxon>Panicoideae</taxon>
        <taxon>Panicodae</taxon>
        <taxon>Paniceae</taxon>
        <taxon>Panicinae</taxon>
        <taxon>Panicum</taxon>
        <taxon>Panicum sect. Hiantes</taxon>
    </lineage>
</organism>
<dbReference type="EMBL" id="CM029054">
    <property type="protein sequence ID" value="KAG2534803.1"/>
    <property type="molecule type" value="Genomic_DNA"/>
</dbReference>
<dbReference type="EMBL" id="CM029054">
    <property type="protein sequence ID" value="KAG2534801.1"/>
    <property type="molecule type" value="Genomic_DNA"/>
</dbReference>
<feature type="compositionally biased region" description="Low complexity" evidence="1">
    <location>
        <begin position="27"/>
        <end position="38"/>
    </location>
</feature>
<sequence>MRPAPPPRSAAGHACSHRRVAARHAPARMPAQPRACRACDAPPWEQSSARRSDSTGPNPCGSIPPSWGTTSTSPTTWPSASSHRVVPPPLTPPSRARAPVAGPPAIPRPIRAKILVHASS</sequence>
<feature type="region of interest" description="Disordered" evidence="1">
    <location>
        <begin position="1"/>
        <end position="109"/>
    </location>
</feature>
<evidence type="ECO:0000313" key="2">
    <source>
        <dbReference type="EMBL" id="KAG2534801.1"/>
    </source>
</evidence>
<keyword evidence="4" id="KW-1185">Reference proteome</keyword>
<reference evidence="3" key="1">
    <citation type="submission" date="2020-05" db="EMBL/GenBank/DDBJ databases">
        <title>WGS assembly of Panicum virgatum.</title>
        <authorList>
            <person name="Lovell J.T."/>
            <person name="Jenkins J."/>
            <person name="Shu S."/>
            <person name="Juenger T.E."/>
            <person name="Schmutz J."/>
        </authorList>
    </citation>
    <scope>NUCLEOTIDE SEQUENCE</scope>
    <source>
        <strain evidence="3">AP13</strain>
    </source>
</reference>
<accession>A0A8T0MSP2</accession>